<keyword evidence="3" id="KW-1185">Reference proteome</keyword>
<dbReference type="PANTHER" id="PTHR33434">
    <property type="entry name" value="DEGV DOMAIN-CONTAINING PROTEIN DR_1986-RELATED"/>
    <property type="match status" value="1"/>
</dbReference>
<dbReference type="InterPro" id="IPR050270">
    <property type="entry name" value="DegV_domain_contain"/>
</dbReference>
<dbReference type="Proteomes" id="UP001556040">
    <property type="component" value="Unassembled WGS sequence"/>
</dbReference>
<dbReference type="SUPFAM" id="SSF101473">
    <property type="entry name" value="DhaL-like"/>
    <property type="match status" value="1"/>
</dbReference>
<sequence length="553" mass="59790">MSMTELNGRKFAEMVLQGATNLSNNAETVDALNVFPVPDGDTGTNMNLSMTSGSKEVKAHLQDHLGKVSAALSKGLLMGARGNSGVILSQLFRGFGKTIESKSVLTAAEFAQALEAGVDSAYNAVMKPVEGTILTVAKDAAKKAVDVAKNEKDFVVLMEEIIKEAKASLKRTPDLLPVLKEVGVVDSGGQGLVYVYEGFLAELKGEKISDSPVSPSMEDLVSAEHHIGVQGFMNTDDIEFGYCTEFMVGLENASQFDETDFRNELSVLGDSLLVISDEEMAKVHIHTEQPGEALSLGQRYGSLIKIKIENMREQHSEIVGADHRAPEKNHVAKEKKPYAIITVSMGEGIAELFKSIGATDVIEGGQTMNPSTEDIVRAIEEANAEKVIILPNNKNITMAAQQAAEVVDMEAVVVPSKTVPQGMSAILAFNPTADLQDNFQCMKEALSGVKTGQITFAVRDTSIDGVAIQKDDHMGIAEGEIIVSDKNRIVAAKNLLTHMIDDESEILTILHGEETSANEVKEIQSFIEKEFSEVEIEVHNGKQPLYSYIFAIE</sequence>
<dbReference type="EMBL" id="JBFMIA010000003">
    <property type="protein sequence ID" value="MEW9501345.1"/>
    <property type="molecule type" value="Genomic_DNA"/>
</dbReference>
<dbReference type="SMART" id="SM01120">
    <property type="entry name" value="Dak2"/>
    <property type="match status" value="1"/>
</dbReference>
<dbReference type="SMART" id="SM01121">
    <property type="entry name" value="Dak1_2"/>
    <property type="match status" value="1"/>
</dbReference>
<organism evidence="2 3">
    <name type="scientific">Jeotgalibacillus marinus</name>
    <dbReference type="NCBI Taxonomy" id="86667"/>
    <lineage>
        <taxon>Bacteria</taxon>
        <taxon>Bacillati</taxon>
        <taxon>Bacillota</taxon>
        <taxon>Bacilli</taxon>
        <taxon>Bacillales</taxon>
        <taxon>Caryophanaceae</taxon>
        <taxon>Jeotgalibacillus</taxon>
    </lineage>
</organism>
<dbReference type="Gene3D" id="1.25.40.340">
    <property type="match status" value="1"/>
</dbReference>
<dbReference type="InterPro" id="IPR033470">
    <property type="entry name" value="FakA-like_C"/>
</dbReference>
<proteinExistence type="predicted"/>
<dbReference type="InterPro" id="IPR048394">
    <property type="entry name" value="FakA-like_M"/>
</dbReference>
<dbReference type="InterPro" id="IPR019986">
    <property type="entry name" value="YloV-like"/>
</dbReference>
<evidence type="ECO:0000313" key="3">
    <source>
        <dbReference type="Proteomes" id="UP001556040"/>
    </source>
</evidence>
<dbReference type="Pfam" id="PF21645">
    <property type="entry name" value="FakA-like_M"/>
    <property type="match status" value="1"/>
</dbReference>
<dbReference type="NCBIfam" id="TIGR03599">
    <property type="entry name" value="YloV"/>
    <property type="match status" value="1"/>
</dbReference>
<evidence type="ECO:0000259" key="1">
    <source>
        <dbReference type="PROSITE" id="PS51480"/>
    </source>
</evidence>
<dbReference type="InterPro" id="IPR004007">
    <property type="entry name" value="DhaL_dom"/>
</dbReference>
<dbReference type="Pfam" id="PF13684">
    <property type="entry name" value="FakA-like_C"/>
    <property type="match status" value="1"/>
</dbReference>
<dbReference type="Pfam" id="PF02734">
    <property type="entry name" value="Dak2"/>
    <property type="match status" value="1"/>
</dbReference>
<dbReference type="InterPro" id="IPR036117">
    <property type="entry name" value="DhaL_dom_sf"/>
</dbReference>
<name>A0ABV3Q1W2_9BACL</name>
<accession>A0ABV3Q1W2</accession>
<dbReference type="PROSITE" id="PS51480">
    <property type="entry name" value="DHAL"/>
    <property type="match status" value="1"/>
</dbReference>
<feature type="domain" description="DhaL" evidence="1">
    <location>
        <begin position="9"/>
        <end position="201"/>
    </location>
</feature>
<reference evidence="2 3" key="1">
    <citation type="journal article" date="1979" name="Int. J. Syst. Evol. Microbiol.">
        <title>Bacillus globisporus subsp. marinus subsp. nov.</title>
        <authorList>
            <person name="Liu H."/>
        </authorList>
    </citation>
    <scope>NUCLEOTIDE SEQUENCE [LARGE SCALE GENOMIC DNA]</scope>
    <source>
        <strain evidence="2 3">DSM 1297</strain>
    </source>
</reference>
<dbReference type="RefSeq" id="WP_367778822.1">
    <property type="nucleotide sequence ID" value="NZ_JBFMIA010000003.1"/>
</dbReference>
<dbReference type="PANTHER" id="PTHR33434:SF4">
    <property type="entry name" value="PHOSPHATASE PROTEIN"/>
    <property type="match status" value="1"/>
</dbReference>
<gene>
    <name evidence="2" type="ORF">AB1471_05965</name>
</gene>
<comment type="caution">
    <text evidence="2">The sequence shown here is derived from an EMBL/GenBank/DDBJ whole genome shotgun (WGS) entry which is preliminary data.</text>
</comment>
<protein>
    <submittedName>
        <fullName evidence="2">DAK2 domain-containing protein</fullName>
    </submittedName>
</protein>
<evidence type="ECO:0000313" key="2">
    <source>
        <dbReference type="EMBL" id="MEW9501345.1"/>
    </source>
</evidence>